<evidence type="ECO:0000313" key="1">
    <source>
        <dbReference type="EMBL" id="KAI8005888.1"/>
    </source>
</evidence>
<dbReference type="Proteomes" id="UP001060215">
    <property type="component" value="Chromosome 7"/>
</dbReference>
<sequence length="358" mass="39907">MLKKGFLLKPKRASKNRLSRKEKGKGILMEEEDKQDELKCSLPFDKFPHLDPLEIALIKDTMDDEDFQFVCGSALPHWKGFVGMDDEVGLVDIPPMRGYDTFDSFVFSAVSSSGGPSSNSSRPDCCDSGTDGGDGSKPEVSCINKSGGCQFRRGKVYGVTFEREIQRRHKVRLGKNFLLIDRTLRQNLQSVGSFHFLHRPSLSIVELQPQGHSNPDMQLDEEASFPEVQMPPPISDEVSPLIQSFCLSQDYEEQLPPLGLDSPLLPDPLSDSIMVFHAGGSKRIRAPRVGSLKSDATISAHFSRIGKVKVPRLGRSNRAPRSCSTHSRELRLGPIAGKRKRELRIEDCFNDPSLFRPP</sequence>
<proteinExistence type="predicted"/>
<protein>
    <submittedName>
        <fullName evidence="1">Uncharacterized protein</fullName>
    </submittedName>
</protein>
<reference evidence="1 2" key="1">
    <citation type="journal article" date="2022" name="Plant J.">
        <title>Chromosome-level genome of Camellia lanceoleosa provides a valuable resource for understanding genome evolution and self-incompatibility.</title>
        <authorList>
            <person name="Gong W."/>
            <person name="Xiao S."/>
            <person name="Wang L."/>
            <person name="Liao Z."/>
            <person name="Chang Y."/>
            <person name="Mo W."/>
            <person name="Hu G."/>
            <person name="Li W."/>
            <person name="Zhao G."/>
            <person name="Zhu H."/>
            <person name="Hu X."/>
            <person name="Ji K."/>
            <person name="Xiang X."/>
            <person name="Song Q."/>
            <person name="Yuan D."/>
            <person name="Jin S."/>
            <person name="Zhang L."/>
        </authorList>
    </citation>
    <scope>NUCLEOTIDE SEQUENCE [LARGE SCALE GENOMIC DNA]</scope>
    <source>
        <strain evidence="1">SQ_2022a</strain>
    </source>
</reference>
<accession>A0ACC0GZ28</accession>
<gene>
    <name evidence="1" type="ORF">LOK49_LG07G00009</name>
</gene>
<comment type="caution">
    <text evidence="1">The sequence shown here is derived from an EMBL/GenBank/DDBJ whole genome shotgun (WGS) entry which is preliminary data.</text>
</comment>
<dbReference type="EMBL" id="CM045764">
    <property type="protein sequence ID" value="KAI8005888.1"/>
    <property type="molecule type" value="Genomic_DNA"/>
</dbReference>
<evidence type="ECO:0000313" key="2">
    <source>
        <dbReference type="Proteomes" id="UP001060215"/>
    </source>
</evidence>
<organism evidence="1 2">
    <name type="scientific">Camellia lanceoleosa</name>
    <dbReference type="NCBI Taxonomy" id="1840588"/>
    <lineage>
        <taxon>Eukaryota</taxon>
        <taxon>Viridiplantae</taxon>
        <taxon>Streptophyta</taxon>
        <taxon>Embryophyta</taxon>
        <taxon>Tracheophyta</taxon>
        <taxon>Spermatophyta</taxon>
        <taxon>Magnoliopsida</taxon>
        <taxon>eudicotyledons</taxon>
        <taxon>Gunneridae</taxon>
        <taxon>Pentapetalae</taxon>
        <taxon>asterids</taxon>
        <taxon>Ericales</taxon>
        <taxon>Theaceae</taxon>
        <taxon>Camellia</taxon>
    </lineage>
</organism>
<keyword evidence="2" id="KW-1185">Reference proteome</keyword>
<name>A0ACC0GZ28_9ERIC</name>